<evidence type="ECO:0000256" key="1">
    <source>
        <dbReference type="SAM" id="Phobius"/>
    </source>
</evidence>
<accession>A0A3S5AJ60</accession>
<proteinExistence type="predicted"/>
<dbReference type="Proteomes" id="UP000269544">
    <property type="component" value="Chromosome"/>
</dbReference>
<feature type="transmembrane region" description="Helical" evidence="1">
    <location>
        <begin position="7"/>
        <end position="28"/>
    </location>
</feature>
<keyword evidence="3" id="KW-1185">Reference proteome</keyword>
<keyword evidence="1" id="KW-1133">Transmembrane helix</keyword>
<protein>
    <submittedName>
        <fullName evidence="2">Uncharacterized protein</fullName>
    </submittedName>
</protein>
<gene>
    <name evidence="2" type="ORF">NCTC13079_00709</name>
</gene>
<reference evidence="2 3" key="1">
    <citation type="submission" date="2018-12" db="EMBL/GenBank/DDBJ databases">
        <authorList>
            <consortium name="Pathogen Informatics"/>
        </authorList>
    </citation>
    <scope>NUCLEOTIDE SEQUENCE [LARGE SCALE GENOMIC DNA]</scope>
    <source>
        <strain evidence="2 3">NCTC13079</strain>
    </source>
</reference>
<evidence type="ECO:0000313" key="3">
    <source>
        <dbReference type="Proteomes" id="UP000269544"/>
    </source>
</evidence>
<dbReference type="EMBL" id="LR134523">
    <property type="protein sequence ID" value="VEJ35479.1"/>
    <property type="molecule type" value="Genomic_DNA"/>
</dbReference>
<keyword evidence="1" id="KW-0472">Membrane</keyword>
<name>A0A3S5AJ60_9FIRM</name>
<organism evidence="2 3">
    <name type="scientific">Aedoeadaptatus ivorii</name>
    <dbReference type="NCBI Taxonomy" id="54006"/>
    <lineage>
        <taxon>Bacteria</taxon>
        <taxon>Bacillati</taxon>
        <taxon>Bacillota</taxon>
        <taxon>Tissierellia</taxon>
        <taxon>Tissierellales</taxon>
        <taxon>Peptoniphilaceae</taxon>
        <taxon>Aedoeadaptatus</taxon>
    </lineage>
</organism>
<sequence length="29" mass="3215">MGNQKKFIRIVAIVLCVGMLLPVLINAFL</sequence>
<dbReference type="KEGG" id="piv:NCTC13079_00709"/>
<evidence type="ECO:0000313" key="2">
    <source>
        <dbReference type="EMBL" id="VEJ35479.1"/>
    </source>
</evidence>
<dbReference type="AlphaFoldDB" id="A0A3S5AJ60"/>
<keyword evidence="1" id="KW-0812">Transmembrane</keyword>